<reference evidence="1 2" key="1">
    <citation type="submission" date="2015-09" db="EMBL/GenBank/DDBJ databases">
        <title>Trachymyrmex zeteki WGS genome.</title>
        <authorList>
            <person name="Nygaard S."/>
            <person name="Hu H."/>
            <person name="Boomsma J."/>
            <person name="Zhang G."/>
        </authorList>
    </citation>
    <scope>NUCLEOTIDE SEQUENCE [LARGE SCALE GENOMIC DNA]</scope>
    <source>
        <strain evidence="1">Tzet28-1</strain>
        <tissue evidence="1">Whole body</tissue>
    </source>
</reference>
<dbReference type="AlphaFoldDB" id="A0A151WSQ8"/>
<protein>
    <recommendedName>
        <fullName evidence="3">Integral membrane protein DGCR2/IDD</fullName>
    </recommendedName>
</protein>
<organism evidence="1 2">
    <name type="scientific">Mycetomoellerius zeteki</name>
    <dbReference type="NCBI Taxonomy" id="64791"/>
    <lineage>
        <taxon>Eukaryota</taxon>
        <taxon>Metazoa</taxon>
        <taxon>Ecdysozoa</taxon>
        <taxon>Arthropoda</taxon>
        <taxon>Hexapoda</taxon>
        <taxon>Insecta</taxon>
        <taxon>Pterygota</taxon>
        <taxon>Neoptera</taxon>
        <taxon>Endopterygota</taxon>
        <taxon>Hymenoptera</taxon>
        <taxon>Apocrita</taxon>
        <taxon>Aculeata</taxon>
        <taxon>Formicoidea</taxon>
        <taxon>Formicidae</taxon>
        <taxon>Myrmicinae</taxon>
        <taxon>Mycetomoellerius</taxon>
    </lineage>
</organism>
<dbReference type="EMBL" id="KQ982769">
    <property type="protein sequence ID" value="KYQ50910.1"/>
    <property type="molecule type" value="Genomic_DNA"/>
</dbReference>
<gene>
    <name evidence="1" type="ORF">ALC60_10050</name>
</gene>
<keyword evidence="2" id="KW-1185">Reference proteome</keyword>
<dbReference type="Proteomes" id="UP000075809">
    <property type="component" value="Unassembled WGS sequence"/>
</dbReference>
<evidence type="ECO:0008006" key="3">
    <source>
        <dbReference type="Google" id="ProtNLM"/>
    </source>
</evidence>
<proteinExistence type="predicted"/>
<dbReference type="PANTHER" id="PTHR15256:SF6">
    <property type="entry name" value="INTEGRAL MEMBRANE PROTEIN DGCR2_IDD"/>
    <property type="match status" value="1"/>
</dbReference>
<sequence>ALEENCTDFQGGIVRHGLLYVPGPAVCSLCVCYHSEPMWCKAIYCTPPYKCKKKFRVGERCCEFECLDDLDDNDDWNGTDVYDAAGSSKIQEQSSVLYLMSLILIALSMVP</sequence>
<accession>A0A151WSQ8</accession>
<dbReference type="InterPro" id="IPR042378">
    <property type="entry name" value="IDD"/>
</dbReference>
<dbReference type="STRING" id="64791.A0A151WSQ8"/>
<feature type="non-terminal residue" evidence="1">
    <location>
        <position position="1"/>
    </location>
</feature>
<dbReference type="GO" id="GO:0016020">
    <property type="term" value="C:membrane"/>
    <property type="evidence" value="ECO:0007669"/>
    <property type="project" value="TreeGrafter"/>
</dbReference>
<name>A0A151WSQ8_9HYME</name>
<evidence type="ECO:0000313" key="1">
    <source>
        <dbReference type="EMBL" id="KYQ50910.1"/>
    </source>
</evidence>
<evidence type="ECO:0000313" key="2">
    <source>
        <dbReference type="Proteomes" id="UP000075809"/>
    </source>
</evidence>
<dbReference type="PANTHER" id="PTHR15256">
    <property type="entry name" value="INTEGRAL MEMBRANE PROTEIN DGCR2/IDD"/>
    <property type="match status" value="1"/>
</dbReference>